<reference evidence="2" key="1">
    <citation type="submission" date="2018-11" db="EMBL/GenBank/DDBJ databases">
        <authorList>
            <consortium name="Genoscope - CEA"/>
            <person name="William W."/>
        </authorList>
    </citation>
    <scope>NUCLEOTIDE SEQUENCE</scope>
</reference>
<accession>A0A3P6DU31</accession>
<dbReference type="EMBL" id="LR031874">
    <property type="protein sequence ID" value="VDD22589.1"/>
    <property type="molecule type" value="Genomic_DNA"/>
</dbReference>
<name>A0A3P6DU31_BRAOL</name>
<protein>
    <submittedName>
        <fullName evidence="2">Uncharacterized protein</fullName>
    </submittedName>
</protein>
<organism evidence="2">
    <name type="scientific">Brassica oleracea</name>
    <name type="common">Wild cabbage</name>
    <dbReference type="NCBI Taxonomy" id="3712"/>
    <lineage>
        <taxon>Eukaryota</taxon>
        <taxon>Viridiplantae</taxon>
        <taxon>Streptophyta</taxon>
        <taxon>Embryophyta</taxon>
        <taxon>Tracheophyta</taxon>
        <taxon>Spermatophyta</taxon>
        <taxon>Magnoliopsida</taxon>
        <taxon>eudicotyledons</taxon>
        <taxon>Gunneridae</taxon>
        <taxon>Pentapetalae</taxon>
        <taxon>rosids</taxon>
        <taxon>malvids</taxon>
        <taxon>Brassicales</taxon>
        <taxon>Brassicaceae</taxon>
        <taxon>Brassiceae</taxon>
        <taxon>Brassica</taxon>
    </lineage>
</organism>
<proteinExistence type="predicted"/>
<sequence length="50" mass="5667">MRYKIKKLHYKGKRDKYQTVNGDVKLMHPGRTRTKEPAGGSSSSKSSKLS</sequence>
<evidence type="ECO:0000256" key="1">
    <source>
        <dbReference type="SAM" id="MobiDB-lite"/>
    </source>
</evidence>
<gene>
    <name evidence="2" type="ORF">BOLC2T08767H</name>
</gene>
<evidence type="ECO:0000313" key="2">
    <source>
        <dbReference type="EMBL" id="VDD22589.1"/>
    </source>
</evidence>
<feature type="region of interest" description="Disordered" evidence="1">
    <location>
        <begin position="19"/>
        <end position="50"/>
    </location>
</feature>
<dbReference type="AlphaFoldDB" id="A0A3P6DU31"/>
<feature type="compositionally biased region" description="Low complexity" evidence="1">
    <location>
        <begin position="41"/>
        <end position="50"/>
    </location>
</feature>